<reference evidence="13 15" key="3">
    <citation type="submission" date="2019-02" db="EMBL/GenBank/DDBJ databases">
        <authorList>
            <consortium name="Pathogen Informatics"/>
        </authorList>
    </citation>
    <scope>NUCLEOTIDE SEQUENCE [LARGE SCALE GENOMIC DNA]</scope>
    <source>
        <strain evidence="10 13">078GUE027</strain>
        <strain evidence="15">clo34</strain>
        <strain evidence="9">Clo34</strain>
        <strain evidence="11">Tl291</strain>
        <strain evidence="14">tl291</strain>
        <strain evidence="8 12">VRECD0157</strain>
    </source>
</reference>
<evidence type="ECO:0000313" key="7">
    <source>
        <dbReference type="EMBL" id="HBH2619465.1"/>
    </source>
</evidence>
<dbReference type="InterPro" id="IPR002765">
    <property type="entry name" value="UPF0145_YbjQ-like"/>
</dbReference>
<dbReference type="EMBL" id="LK932360">
    <property type="protein sequence ID" value="CDS84112.1"/>
    <property type="molecule type" value="Genomic_DNA"/>
</dbReference>
<dbReference type="Gene3D" id="3.30.110.70">
    <property type="entry name" value="Hypothetical protein apc22750. Chain B"/>
    <property type="match status" value="1"/>
</dbReference>
<dbReference type="PANTHER" id="PTHR34068">
    <property type="entry name" value="UPF0145 PROTEIN YBJQ"/>
    <property type="match status" value="1"/>
</dbReference>
<dbReference type="Proteomes" id="UP000878956">
    <property type="component" value="Unassembled WGS sequence"/>
</dbReference>
<dbReference type="RefSeq" id="WP_003420397.1">
    <property type="nucleotide sequence ID" value="NZ_AP025558.1"/>
</dbReference>
<sequence length="112" mass="11854">MLIVTTEKVEGKKISKVLGLVRGSTIRAKHVGKDIGASFKNLVGGELTGYNEMLTEARQIAIGRMVEDAEAKGANAVIAFRLSSASVMQGAAEMLAYGTAVVLEDDNSILEK</sequence>
<evidence type="ECO:0000313" key="3">
    <source>
        <dbReference type="EMBL" id="CDS84112.1"/>
    </source>
</evidence>
<evidence type="ECO:0000256" key="1">
    <source>
        <dbReference type="ARBA" id="ARBA00010751"/>
    </source>
</evidence>
<dbReference type="Proteomes" id="UP000879542">
    <property type="component" value="Unassembled WGS sequence"/>
</dbReference>
<dbReference type="EMBL" id="CAADAN010000008">
    <property type="protein sequence ID" value="VFD32897.1"/>
    <property type="molecule type" value="Genomic_DNA"/>
</dbReference>
<dbReference type="Proteomes" id="UP000189137">
    <property type="component" value="Unassembled WGS sequence"/>
</dbReference>
<evidence type="ECO:0000313" key="11">
    <source>
        <dbReference type="EMBL" id="VHX92688.1"/>
    </source>
</evidence>
<dbReference type="EMBL" id="CAADAT010000019">
    <property type="protein sequence ID" value="VFD55397.1"/>
    <property type="molecule type" value="Genomic_DNA"/>
</dbReference>
<protein>
    <recommendedName>
        <fullName evidence="2">UPF0145 protein BN1095_470119</fullName>
    </recommendedName>
</protein>
<evidence type="ECO:0000256" key="2">
    <source>
        <dbReference type="HAMAP-Rule" id="MF_00338"/>
    </source>
</evidence>
<dbReference type="PANTHER" id="PTHR34068:SF2">
    <property type="entry name" value="UPF0145 PROTEIN SCO3412"/>
    <property type="match status" value="1"/>
</dbReference>
<reference evidence="6" key="2">
    <citation type="journal article" date="2018" name="Genome Biol.">
        <title>SKESA: strategic k-mer extension for scrupulous assemblies.</title>
        <authorList>
            <person name="Souvorov A."/>
            <person name="Agarwala R."/>
            <person name="Lipman D.J."/>
        </authorList>
    </citation>
    <scope>NUCLEOTIDE SEQUENCE</scope>
    <source>
        <strain evidence="7">Clostridioides</strain>
        <strain evidence="6">HN1000</strain>
    </source>
</reference>
<evidence type="ECO:0000313" key="8">
    <source>
        <dbReference type="EMBL" id="SJS14666.1"/>
    </source>
</evidence>
<gene>
    <name evidence="5" type="ORF">BN1095_470119</name>
    <name evidence="4" type="ORF">BN1096_620049</name>
    <name evidence="3" type="ORF">BN1097_250049</name>
    <name evidence="6" type="ORF">KRM00_002519</name>
    <name evidence="7" type="ORF">KRQ00_001203</name>
    <name evidence="11" type="ORF">SAMEA1402366_00158</name>
    <name evidence="9" type="ORF">SAMEA1402399_02300</name>
    <name evidence="10" type="ORF">SAMEA1710456_02902</name>
    <name evidence="8" type="ORF">SAMEA3375112_01318</name>
</gene>
<dbReference type="EMBL" id="CAAJVP010000001">
    <property type="protein sequence ID" value="VHX92688.1"/>
    <property type="molecule type" value="Genomic_DNA"/>
</dbReference>
<dbReference type="SMR" id="A0A031WHZ6"/>
<evidence type="ECO:0000313" key="10">
    <source>
        <dbReference type="EMBL" id="VFD55397.1"/>
    </source>
</evidence>
<dbReference type="InterPro" id="IPR035439">
    <property type="entry name" value="UPF0145_dom_sf"/>
</dbReference>
<proteinExistence type="inferred from homology"/>
<evidence type="ECO:0000313" key="5">
    <source>
        <dbReference type="EMBL" id="CDT42806.1"/>
    </source>
</evidence>
<dbReference type="HAMAP" id="MF_00338">
    <property type="entry name" value="UPF0145"/>
    <property type="match status" value="1"/>
</dbReference>
<dbReference type="SUPFAM" id="SSF117782">
    <property type="entry name" value="YbjQ-like"/>
    <property type="match status" value="1"/>
</dbReference>
<dbReference type="GeneID" id="66354124"/>
<evidence type="ECO:0000313" key="14">
    <source>
        <dbReference type="Proteomes" id="UP000372533"/>
    </source>
</evidence>
<dbReference type="Pfam" id="PF01906">
    <property type="entry name" value="YbjQ_1"/>
    <property type="match status" value="1"/>
</dbReference>
<evidence type="ECO:0000313" key="15">
    <source>
        <dbReference type="Proteomes" id="UP000411588"/>
    </source>
</evidence>
<reference evidence="4" key="1">
    <citation type="submission" date="2014-07" db="EMBL/GenBank/DDBJ databases">
        <authorList>
            <person name="Monot Marc"/>
        </authorList>
    </citation>
    <scope>NUCLEOTIDE SEQUENCE</scope>
    <source>
        <strain evidence="5">7032989</strain>
        <strain evidence="3">7032994</strain>
    </source>
</reference>
<dbReference type="PATRIC" id="fig|1496.1371.peg.3555"/>
<dbReference type="OMA" id="WTEICAY"/>
<evidence type="ECO:0000313" key="6">
    <source>
        <dbReference type="EMBL" id="HBH1543014.1"/>
    </source>
</evidence>
<comment type="similarity">
    <text evidence="1 2">Belongs to the UPF0145 family.</text>
</comment>
<evidence type="ECO:0000313" key="13">
    <source>
        <dbReference type="Proteomes" id="UP000346772"/>
    </source>
</evidence>
<dbReference type="Proteomes" id="UP000372533">
    <property type="component" value="Unassembled WGS sequence"/>
</dbReference>
<reference evidence="6" key="4">
    <citation type="submission" date="2021-06" db="EMBL/GenBank/DDBJ databases">
        <authorList>
            <consortium name="NCBI Pathogen Detection Project"/>
        </authorList>
    </citation>
    <scope>NUCLEOTIDE SEQUENCE</scope>
    <source>
        <strain evidence="7">Clostridioides</strain>
        <strain evidence="6">HN1000</strain>
    </source>
</reference>
<evidence type="ECO:0000313" key="12">
    <source>
        <dbReference type="Proteomes" id="UP000189137"/>
    </source>
</evidence>
<dbReference type="AlphaFoldDB" id="A0A031WHZ6"/>
<organism evidence="4">
    <name type="scientific">Clostridioides difficile</name>
    <name type="common">Peptoclostridium difficile</name>
    <dbReference type="NCBI Taxonomy" id="1496"/>
    <lineage>
        <taxon>Bacteria</taxon>
        <taxon>Bacillati</taxon>
        <taxon>Bacillota</taxon>
        <taxon>Clostridia</taxon>
        <taxon>Peptostreptococcales</taxon>
        <taxon>Peptostreptococcaceae</taxon>
        <taxon>Clostridioides</taxon>
    </lineage>
</organism>
<dbReference type="EMBL" id="LK933149">
    <property type="protein sequence ID" value="CDT42806.1"/>
    <property type="molecule type" value="Genomic_DNA"/>
</dbReference>
<dbReference type="Proteomes" id="UP000346772">
    <property type="component" value="Unassembled WGS sequence"/>
</dbReference>
<dbReference type="KEGG" id="pdf:CD630DERM_17110"/>
<accession>A0A031WHZ6</accession>
<dbReference type="Proteomes" id="UP000411588">
    <property type="component" value="Unassembled WGS sequence"/>
</dbReference>
<dbReference type="EMBL" id="LK932516">
    <property type="protein sequence ID" value="CDS87464.1"/>
    <property type="molecule type" value="Genomic_DNA"/>
</dbReference>
<evidence type="ECO:0000313" key="4">
    <source>
        <dbReference type="EMBL" id="CDS87464.1"/>
    </source>
</evidence>
<dbReference type="EMBL" id="FUPS01000004">
    <property type="protein sequence ID" value="SJS14666.1"/>
    <property type="molecule type" value="Genomic_DNA"/>
</dbReference>
<dbReference type="EMBL" id="DAEQIJ010000004">
    <property type="protein sequence ID" value="HBH2619465.1"/>
    <property type="molecule type" value="Genomic_DNA"/>
</dbReference>
<dbReference type="EMBL" id="DAEPXK010000027">
    <property type="protein sequence ID" value="HBH1543014.1"/>
    <property type="molecule type" value="Genomic_DNA"/>
</dbReference>
<name>A0A031WHZ6_CLODI</name>
<evidence type="ECO:0000313" key="9">
    <source>
        <dbReference type="EMBL" id="VFD32897.1"/>
    </source>
</evidence>